<evidence type="ECO:0000313" key="2">
    <source>
        <dbReference type="Proteomes" id="UP000003009"/>
    </source>
</evidence>
<gene>
    <name evidence="1" type="ORF">GCWU000324_01124</name>
</gene>
<evidence type="ECO:0000313" key="1">
    <source>
        <dbReference type="EMBL" id="EEP69212.1"/>
    </source>
</evidence>
<dbReference type="Proteomes" id="UP000003009">
    <property type="component" value="Unassembled WGS sequence"/>
</dbReference>
<dbReference type="RefSeq" id="WP_003795140.1">
    <property type="nucleotide sequence ID" value="NZ_GG665871.1"/>
</dbReference>
<dbReference type="EMBL" id="ACJW02000002">
    <property type="protein sequence ID" value="EEP69212.1"/>
    <property type="molecule type" value="Genomic_DNA"/>
</dbReference>
<proteinExistence type="predicted"/>
<dbReference type="STRING" id="629741.GCWU000324_01124"/>
<reference evidence="1" key="1">
    <citation type="submission" date="2009-04" db="EMBL/GenBank/DDBJ databases">
        <authorList>
            <person name="Weinstock G."/>
            <person name="Sodergren E."/>
            <person name="Clifton S."/>
            <person name="Fulton L."/>
            <person name="Fulton B."/>
            <person name="Courtney L."/>
            <person name="Fronick C."/>
            <person name="Harrison M."/>
            <person name="Strong C."/>
            <person name="Farmer C."/>
            <person name="Delahaunty K."/>
            <person name="Markovic C."/>
            <person name="Hall O."/>
            <person name="Minx P."/>
            <person name="Tomlinson C."/>
            <person name="Mitreva M."/>
            <person name="Nelson J."/>
            <person name="Hou S."/>
            <person name="Wollam A."/>
            <person name="Pepin K.H."/>
            <person name="Johnson M."/>
            <person name="Bhonagiri V."/>
            <person name="Nash W.E."/>
            <person name="Warren W."/>
            <person name="Chinwalla A."/>
            <person name="Mardis E.R."/>
            <person name="Wilson R.K."/>
        </authorList>
    </citation>
    <scope>NUCLEOTIDE SEQUENCE [LARGE SCALE GENOMIC DNA]</scope>
    <source>
        <strain evidence="1">ATCC 51147</strain>
    </source>
</reference>
<sequence length="96" mass="10853">MPQTIQLRPNLFLLPIANQADSRTIQQLLEQTNAVECLNYLPAPNADIWQFRFQNADLTVCNDSAEGLDIRFTQPQDQAAAEQLAQTLFATWYKAA</sequence>
<dbReference type="HOGENOM" id="CLU_2396620_0_0_4"/>
<dbReference type="OrthoDB" id="9811425at2"/>
<accession>C4GG57</accession>
<name>C4GG57_9NEIS</name>
<protein>
    <submittedName>
        <fullName evidence="1">Uncharacterized protein</fullName>
    </submittedName>
</protein>
<organism evidence="1 2">
    <name type="scientific">Kingella oralis ATCC 51147</name>
    <dbReference type="NCBI Taxonomy" id="629741"/>
    <lineage>
        <taxon>Bacteria</taxon>
        <taxon>Pseudomonadati</taxon>
        <taxon>Pseudomonadota</taxon>
        <taxon>Betaproteobacteria</taxon>
        <taxon>Neisseriales</taxon>
        <taxon>Neisseriaceae</taxon>
        <taxon>Kingella</taxon>
    </lineage>
</organism>
<comment type="caution">
    <text evidence="1">The sequence shown here is derived from an EMBL/GenBank/DDBJ whole genome shotgun (WGS) entry which is preliminary data.</text>
</comment>
<dbReference type="AlphaFoldDB" id="C4GG57"/>
<dbReference type="GeneID" id="84906621"/>
<keyword evidence="2" id="KW-1185">Reference proteome</keyword>